<evidence type="ECO:0000313" key="1">
    <source>
        <dbReference type="EMBL" id="RXK16985.1"/>
    </source>
</evidence>
<reference evidence="1 2" key="1">
    <citation type="submission" date="2017-09" db="EMBL/GenBank/DDBJ databases">
        <title>Genomics of the genus Arcobacter.</title>
        <authorList>
            <person name="Perez-Cataluna A."/>
            <person name="Figueras M.J."/>
            <person name="Salas-Masso N."/>
        </authorList>
    </citation>
    <scope>NUCLEOTIDE SEQUENCE [LARGE SCALE GENOMIC DNA]</scope>
    <source>
        <strain evidence="1 2">CECT 7386</strain>
    </source>
</reference>
<evidence type="ECO:0000313" key="2">
    <source>
        <dbReference type="Proteomes" id="UP000290092"/>
    </source>
</evidence>
<keyword evidence="2" id="KW-1185">Reference proteome</keyword>
<dbReference type="RefSeq" id="WP_114840993.1">
    <property type="nucleotide sequence ID" value="NZ_CP031219.1"/>
</dbReference>
<dbReference type="Pfam" id="PF04390">
    <property type="entry name" value="LptE"/>
    <property type="match status" value="1"/>
</dbReference>
<comment type="caution">
    <text evidence="1">The sequence shown here is derived from an EMBL/GenBank/DDBJ whole genome shotgun (WGS) entry which is preliminary data.</text>
</comment>
<dbReference type="EMBL" id="NXID01000002">
    <property type="protein sequence ID" value="RXK16985.1"/>
    <property type="molecule type" value="Genomic_DNA"/>
</dbReference>
<protein>
    <recommendedName>
        <fullName evidence="3">Lipooligosaccharide transport system, OM translocon component LptE</fullName>
    </recommendedName>
</protein>
<dbReference type="PROSITE" id="PS51257">
    <property type="entry name" value="PROKAR_LIPOPROTEIN"/>
    <property type="match status" value="1"/>
</dbReference>
<dbReference type="Proteomes" id="UP000290092">
    <property type="component" value="Unassembled WGS sequence"/>
</dbReference>
<accession>A0AAX2AJW5</accession>
<dbReference type="InterPro" id="IPR007485">
    <property type="entry name" value="LPS_assembly_LptE"/>
</dbReference>
<proteinExistence type="predicted"/>
<dbReference type="KEGG" id="amyt:AMYT_0500"/>
<name>A0AAX2AJW5_9BACT</name>
<dbReference type="GO" id="GO:0019867">
    <property type="term" value="C:outer membrane"/>
    <property type="evidence" value="ECO:0007669"/>
    <property type="project" value="InterPro"/>
</dbReference>
<dbReference type="GO" id="GO:0043165">
    <property type="term" value="P:Gram-negative-bacterium-type cell outer membrane assembly"/>
    <property type="evidence" value="ECO:0007669"/>
    <property type="project" value="InterPro"/>
</dbReference>
<evidence type="ECO:0008006" key="3">
    <source>
        <dbReference type="Google" id="ProtNLM"/>
    </source>
</evidence>
<sequence length="169" mass="18991">MKKSLLVLLFFIVILFSGCGYKPSSYYAKEQINGNVFVDLYVDLKDPKNAVLIKDAMNEILVHRLNAKLVDNRKDADTIMKLRLGSVSLSESSYDDEGYTKLYKAYVSVFVSYENAKVKNAFTVTGTHDFSLDNSATITDTKRFEAIKIAASKALEEVISKIAVYSFKK</sequence>
<organism evidence="1 2">
    <name type="scientific">Malaciobacter mytili LMG 24559</name>
    <dbReference type="NCBI Taxonomy" id="1032238"/>
    <lineage>
        <taxon>Bacteria</taxon>
        <taxon>Pseudomonadati</taxon>
        <taxon>Campylobacterota</taxon>
        <taxon>Epsilonproteobacteria</taxon>
        <taxon>Campylobacterales</taxon>
        <taxon>Arcobacteraceae</taxon>
        <taxon>Malaciobacter</taxon>
    </lineage>
</organism>
<dbReference type="AlphaFoldDB" id="A0AAX2AJW5"/>
<gene>
    <name evidence="1" type="ORF">CP985_00770</name>
</gene>